<feature type="domain" description="IFT121 second beta-propeller" evidence="3">
    <location>
        <begin position="31"/>
        <end position="174"/>
    </location>
</feature>
<dbReference type="InterPro" id="IPR056158">
    <property type="entry name" value="Beta-prop_IFT121_2nd"/>
</dbReference>
<dbReference type="GO" id="GO:0061512">
    <property type="term" value="P:protein localization to cilium"/>
    <property type="evidence" value="ECO:0007669"/>
    <property type="project" value="TreeGrafter"/>
</dbReference>
<proteinExistence type="predicted"/>
<dbReference type="Pfam" id="PF23390">
    <property type="entry name" value="Beta-prop_WDR35_2nd"/>
    <property type="match status" value="1"/>
</dbReference>
<dbReference type="Proteomes" id="UP000265618">
    <property type="component" value="Unassembled WGS sequence"/>
</dbReference>
<keyword evidence="5" id="KW-1185">Reference proteome</keyword>
<evidence type="ECO:0000313" key="4">
    <source>
        <dbReference type="EMBL" id="GIQ85915.1"/>
    </source>
</evidence>
<evidence type="ECO:0000259" key="3">
    <source>
        <dbReference type="Pfam" id="PF23390"/>
    </source>
</evidence>
<organism evidence="4 5">
    <name type="scientific">Kipferlia bialata</name>
    <dbReference type="NCBI Taxonomy" id="797122"/>
    <lineage>
        <taxon>Eukaryota</taxon>
        <taxon>Metamonada</taxon>
        <taxon>Carpediemonas-like organisms</taxon>
        <taxon>Kipferlia</taxon>
    </lineage>
</organism>
<sequence>MYEWHSDSDIKALDRELLLTKATSLTPFVDMAMCNGTLLVAHSTGDVICYDMPSLNETNRFTVSHTIARIVCNQDASRVSILSTDHMLYTYTQLEGGSTTIASPTPADIKSPGSARLNHTRKKTAGCRLDHGYAQPNQDGVPGVWDVMWARDDKDILAVCVKNQLSIFTPSGQESVMFTCRLVEISSNGVTCLDVNAQRRSRESEADRARALVGEGIDTEGATTVSPGSFILSMPLRNERDFVHLIETQGLDAAEDYCMAQGYVRLWDILGNRSLLLDDIDRASRCYIKSHNFRGYSHIKHLSKIADASVRQSEIALYFRDYGTCRHTLTQSHRGDLMLGVNVLLDRWRDVVNEREIPVNEDTMRL</sequence>
<protein>
    <recommendedName>
        <fullName evidence="3">IFT121 second beta-propeller domain-containing protein</fullName>
    </recommendedName>
</protein>
<dbReference type="GO" id="GO:0097730">
    <property type="term" value="C:non-motile cilium"/>
    <property type="evidence" value="ECO:0007669"/>
    <property type="project" value="TreeGrafter"/>
</dbReference>
<dbReference type="EMBL" id="BDIP01002209">
    <property type="protein sequence ID" value="GIQ85915.1"/>
    <property type="molecule type" value="Genomic_DNA"/>
</dbReference>
<dbReference type="SUPFAM" id="SSF69322">
    <property type="entry name" value="Tricorn protease domain 2"/>
    <property type="match status" value="1"/>
</dbReference>
<comment type="caution">
    <text evidence="4">The sequence shown here is derived from an EMBL/GenBank/DDBJ whole genome shotgun (WGS) entry which is preliminary data.</text>
</comment>
<dbReference type="OrthoDB" id="10260567at2759"/>
<keyword evidence="2" id="KW-0677">Repeat</keyword>
<keyword evidence="1" id="KW-0853">WD repeat</keyword>
<dbReference type="PANTHER" id="PTHR12764:SF5">
    <property type="entry name" value="LD29485P"/>
    <property type="match status" value="1"/>
</dbReference>
<reference evidence="4 5" key="1">
    <citation type="journal article" date="2018" name="PLoS ONE">
        <title>The draft genome of Kipferlia bialata reveals reductive genome evolution in fornicate parasites.</title>
        <authorList>
            <person name="Tanifuji G."/>
            <person name="Takabayashi S."/>
            <person name="Kume K."/>
            <person name="Takagi M."/>
            <person name="Nakayama T."/>
            <person name="Kamikawa R."/>
            <person name="Inagaki Y."/>
            <person name="Hashimoto T."/>
        </authorList>
    </citation>
    <scope>NUCLEOTIDE SEQUENCE [LARGE SCALE GENOMIC DNA]</scope>
    <source>
        <strain evidence="4">NY0173</strain>
    </source>
</reference>
<accession>A0A9K3D1J4</accession>
<name>A0A9K3D1J4_9EUKA</name>
<feature type="non-terminal residue" evidence="4">
    <location>
        <position position="1"/>
    </location>
</feature>
<evidence type="ECO:0000256" key="2">
    <source>
        <dbReference type="ARBA" id="ARBA00022737"/>
    </source>
</evidence>
<gene>
    <name evidence="4" type="ORF">KIPB_007666</name>
</gene>
<dbReference type="GO" id="GO:0030991">
    <property type="term" value="C:intraciliary transport particle A"/>
    <property type="evidence" value="ECO:0007669"/>
    <property type="project" value="TreeGrafter"/>
</dbReference>
<dbReference type="InterPro" id="IPR039857">
    <property type="entry name" value="Ift122/121"/>
</dbReference>
<dbReference type="AlphaFoldDB" id="A0A9K3D1J4"/>
<dbReference type="GO" id="GO:0035721">
    <property type="term" value="P:intraciliary retrograde transport"/>
    <property type="evidence" value="ECO:0007669"/>
    <property type="project" value="TreeGrafter"/>
</dbReference>
<evidence type="ECO:0000313" key="5">
    <source>
        <dbReference type="Proteomes" id="UP000265618"/>
    </source>
</evidence>
<evidence type="ECO:0000256" key="1">
    <source>
        <dbReference type="ARBA" id="ARBA00022574"/>
    </source>
</evidence>
<dbReference type="PANTHER" id="PTHR12764">
    <property type="entry name" value="WD REPEAT DOMAIN-RELATED"/>
    <property type="match status" value="1"/>
</dbReference>
<dbReference type="GO" id="GO:1905515">
    <property type="term" value="P:non-motile cilium assembly"/>
    <property type="evidence" value="ECO:0007669"/>
    <property type="project" value="TreeGrafter"/>
</dbReference>